<organism evidence="3 4">
    <name type="scientific">Nonomuraea roseoviolacea subsp. carminata</name>
    <dbReference type="NCBI Taxonomy" id="160689"/>
    <lineage>
        <taxon>Bacteria</taxon>
        <taxon>Bacillati</taxon>
        <taxon>Actinomycetota</taxon>
        <taxon>Actinomycetes</taxon>
        <taxon>Streptosporangiales</taxon>
        <taxon>Streptosporangiaceae</taxon>
        <taxon>Nonomuraea</taxon>
    </lineage>
</organism>
<dbReference type="Pfam" id="PF10935">
    <property type="entry name" value="DUF2637"/>
    <property type="match status" value="1"/>
</dbReference>
<dbReference type="EMBL" id="JAMZEC010000001">
    <property type="protein sequence ID" value="MCP2343970.1"/>
    <property type="molecule type" value="Genomic_DNA"/>
</dbReference>
<reference evidence="3 4" key="1">
    <citation type="submission" date="2022-06" db="EMBL/GenBank/DDBJ databases">
        <title>Sequencing the genomes of 1000 actinobacteria strains.</title>
        <authorList>
            <person name="Klenk H.-P."/>
        </authorList>
    </citation>
    <scope>NUCLEOTIDE SEQUENCE [LARGE SCALE GENOMIC DNA]</scope>
    <source>
        <strain evidence="3 4">DSM 44170</strain>
    </source>
</reference>
<evidence type="ECO:0000313" key="3">
    <source>
        <dbReference type="EMBL" id="MCP2343970.1"/>
    </source>
</evidence>
<keyword evidence="2" id="KW-0812">Transmembrane</keyword>
<evidence type="ECO:0008006" key="5">
    <source>
        <dbReference type="Google" id="ProtNLM"/>
    </source>
</evidence>
<accession>A0ABT1JQH0</accession>
<sequence length="206" mass="21710">MTVVMVLIAILTFTFSFGNVWHLATLLGVPAWIAPLVGPAVDLSVIGLLLGIHYVRLHSPNPIGLGPARTLLTFSGLATLGLNVAAPMAQGEYGRAAIDAVAPLLLIGWSEVGPGLLRQISTTRNQDLVARGGATALKITSDIEAEIAPTPQHPREAAASNEEQEFEKLRERGGSPTPSISSPRRRFAGKGARRFTSASHAQGPDP</sequence>
<name>A0ABT1JQH0_9ACTN</name>
<feature type="compositionally biased region" description="Basic residues" evidence="1">
    <location>
        <begin position="183"/>
        <end position="193"/>
    </location>
</feature>
<dbReference type="RefSeq" id="WP_253764948.1">
    <property type="nucleotide sequence ID" value="NZ_BAAAVE010000001.1"/>
</dbReference>
<evidence type="ECO:0000256" key="1">
    <source>
        <dbReference type="SAM" id="MobiDB-lite"/>
    </source>
</evidence>
<keyword evidence="4" id="KW-1185">Reference proteome</keyword>
<dbReference type="Proteomes" id="UP001320766">
    <property type="component" value="Unassembled WGS sequence"/>
</dbReference>
<gene>
    <name evidence="3" type="ORF">HD595_000092</name>
</gene>
<keyword evidence="2" id="KW-0472">Membrane</keyword>
<comment type="caution">
    <text evidence="3">The sequence shown here is derived from an EMBL/GenBank/DDBJ whole genome shotgun (WGS) entry which is preliminary data.</text>
</comment>
<evidence type="ECO:0000256" key="2">
    <source>
        <dbReference type="SAM" id="Phobius"/>
    </source>
</evidence>
<proteinExistence type="predicted"/>
<protein>
    <recommendedName>
        <fullName evidence="5">DUF2637 domain-containing protein</fullName>
    </recommendedName>
</protein>
<keyword evidence="2" id="KW-1133">Transmembrane helix</keyword>
<feature type="transmembrane region" description="Helical" evidence="2">
    <location>
        <begin position="32"/>
        <end position="55"/>
    </location>
</feature>
<feature type="region of interest" description="Disordered" evidence="1">
    <location>
        <begin position="149"/>
        <end position="206"/>
    </location>
</feature>
<dbReference type="InterPro" id="IPR021235">
    <property type="entry name" value="DUF2637"/>
</dbReference>
<evidence type="ECO:0000313" key="4">
    <source>
        <dbReference type="Proteomes" id="UP001320766"/>
    </source>
</evidence>